<comment type="subcellular location">
    <subcellularLocation>
        <location evidence="1">Cytoplasm</location>
    </subcellularLocation>
</comment>
<feature type="compositionally biased region" description="Low complexity" evidence="6">
    <location>
        <begin position="1461"/>
        <end position="1474"/>
    </location>
</feature>
<dbReference type="PANTHER" id="PTHR18902:SF25">
    <property type="entry name" value="GRIP AND COILED-COIL DOMAIN-CONTAINING PROTEIN 2"/>
    <property type="match status" value="1"/>
</dbReference>
<keyword evidence="3" id="KW-0597">Phosphoprotein</keyword>
<dbReference type="InterPro" id="IPR032023">
    <property type="entry name" value="GCC2_Rab_bind"/>
</dbReference>
<protein>
    <submittedName>
        <fullName evidence="8">GRIP and coiled-coil domain containing 2</fullName>
    </submittedName>
</protein>
<evidence type="ECO:0000256" key="1">
    <source>
        <dbReference type="ARBA" id="ARBA00004496"/>
    </source>
</evidence>
<feature type="coiled-coil region" evidence="5">
    <location>
        <begin position="1517"/>
        <end position="1551"/>
    </location>
</feature>
<dbReference type="InterPro" id="IPR051841">
    <property type="entry name" value="MT-Golgi_org_protein"/>
</dbReference>
<feature type="coiled-coil region" evidence="5">
    <location>
        <begin position="1389"/>
        <end position="1416"/>
    </location>
</feature>
<evidence type="ECO:0000256" key="5">
    <source>
        <dbReference type="SAM" id="Coils"/>
    </source>
</evidence>
<feature type="domain" description="GRIP" evidence="7">
    <location>
        <begin position="1547"/>
        <end position="1597"/>
    </location>
</feature>
<dbReference type="STRING" id="1676925.ENSPKIP00000003921"/>
<dbReference type="Ensembl" id="ENSPKIT00000027891.1">
    <property type="protein sequence ID" value="ENSPKIP00000003921.1"/>
    <property type="gene ID" value="ENSPKIG00000021194.1"/>
</dbReference>
<proteinExistence type="predicted"/>
<dbReference type="GO" id="GO:0005794">
    <property type="term" value="C:Golgi apparatus"/>
    <property type="evidence" value="ECO:0007669"/>
    <property type="project" value="TreeGrafter"/>
</dbReference>
<sequence>MEQENLQESVISPAIPGTGKSKLDTLSKDDLIKYAKKQMALLQKVKSKCSDLEKEVETLRENPRGVTGDSVIQELTERMDDVLVEKAEIQQNLVLLRKENEMVKEREQHALEKLKSLQELLDHANREHVRKTEDLQKAMGASNVKHKEEVEALQRQNEKMVKEQSEELKKLEIVNMEKNAEMERLKEDHRVLLSESHRELEVLQEEIKTMKMAHEQEVRDTTEQLELTVADFEMEKERLLLLQDELTEQLALKETFLHDVQEEEEEPSRTRDCSGYSEISAASASDDMQDEVMRLRLAFEDLQSQNTMLQEELTYLSNVKTELESQIHQIKDEFQHEREDLEFKINELQMCKEDEKMVSNGSEENLEAVWSQHEQELEALKEIHKNDMADLNKNFFSEVEKEKEKSNHELQELRSRCDQLLLERNSAIEEYEKTKDILRNLELELGDRTGNFIKQYNAMKEQGASGIDQLQQKLRSAYKEKDLLQEQLNTLKLTLDSCKEEAKAAEDLGVSLANLQQNNKDILSILHQKEGTILELEETLDALSSAKNNIQAEMERVKNEYDIEHAKAVELDMSLYNLSLCNKDMKQKCEELTTTLTCTRAEKESMGHELGTLQGELAQAVLENEQRTSNLQVLAEELARLKESESALQEASRAQCVNATAYDEERRDLEEQLRILSEERDMLKREVVAQQVQISRAWSHILAFLDQSNEEEVERAAEDIPTLVDSVLAQVRHDLLQQSSERVAQLEQEAETMREENMQREEEFLARLEDLNREKSLLKANLDEQIADTEALKRDLADMKAVNMKAKAENQELLAQLADAAEKLQGMENESGKAEKLFDESAREKEDMQRLLAEKESLLLQLQKEMKLPKESQNDSDQSEDNMVTELSAKIADLQKENTEKEEKMNKIKAVAVKARKELDSSRKEVFNLREEVENLKEERDRMSNSVKDVLQGAEGYKNLLVEYDRQTEELEQAREKVEETERQIGDLNKRLQAALLQHEQSTSERDGMMAHLETLQSNVKQLEAQALEMHKLKCTLEKDLEAERLLREQKAKEQSAIVKEAEDLTAQLQRQKQQLQQAAQEVEQLRKDAQQSTLMDMEMAHYERLVKEQNQKLSEKDGHIQELGDEIQSRKKTEDRLTEDIVSLKLRVEQGEEKTCKMKQLLVKTKKELSDAKKHEVDQMSVQASLKGELEAHQQQLEDYKIQCSSLTAEKHRLQEQLRTVTDQQQRAASTFQHRLSTLQEECSTTKAELSTMTSEFESYKVRVHNVLKQQKNRNSTSNESEVAKQEREYMESMLEQLQLRLQDTQQNLQQSCCDLQQLQAEHDTLLERHNKILQEGVAKEAELRERLLSLQSEHMTLKTEHAQTVSQLTAQADSMRSTFREQVRHLQEEHRSTVETLQQQITRLESQLFQQQREPGITSAVSVPQARKALQERKAVDLSLSDLQSMAREEGEGMETTETESTSSASTPLPSLDQLLTSPDPKQEPFIWLAEVSKEELTQKLNTATRSLEHVNGLLHETEATNAVLMEQIALLKNEVRRLERNQEREKSVASLEYLKNVLLQFIFLKPGSERQALLPVIHTMLQLSPEEKSRLGAIALGDQESVAGSRASGWTSYLHSWSGIR</sequence>
<feature type="coiled-coil region" evidence="5">
    <location>
        <begin position="736"/>
        <end position="1096"/>
    </location>
</feature>
<evidence type="ECO:0000256" key="3">
    <source>
        <dbReference type="ARBA" id="ARBA00022553"/>
    </source>
</evidence>
<evidence type="ECO:0000256" key="6">
    <source>
        <dbReference type="SAM" id="MobiDB-lite"/>
    </source>
</evidence>
<evidence type="ECO:0000256" key="2">
    <source>
        <dbReference type="ARBA" id="ARBA00022490"/>
    </source>
</evidence>
<dbReference type="Pfam" id="PF01465">
    <property type="entry name" value="GRIP"/>
    <property type="match status" value="1"/>
</dbReference>
<name>A0A3B3QES6_9TELE</name>
<dbReference type="InterPro" id="IPR000237">
    <property type="entry name" value="GRIP_dom"/>
</dbReference>
<evidence type="ECO:0000313" key="8">
    <source>
        <dbReference type="Ensembl" id="ENSPKIP00000003921.1"/>
    </source>
</evidence>
<feature type="region of interest" description="Disordered" evidence="6">
    <location>
        <begin position="1114"/>
        <end position="1135"/>
    </location>
</feature>
<reference evidence="8" key="2">
    <citation type="submission" date="2025-09" db="UniProtKB">
        <authorList>
            <consortium name="Ensembl"/>
        </authorList>
    </citation>
    <scope>IDENTIFICATION</scope>
</reference>
<dbReference type="Gene3D" id="1.10.220.60">
    <property type="entry name" value="GRIP domain"/>
    <property type="match status" value="1"/>
</dbReference>
<accession>A0A3B3QES6</accession>
<dbReference type="SMART" id="SM00755">
    <property type="entry name" value="Grip"/>
    <property type="match status" value="1"/>
</dbReference>
<dbReference type="Proteomes" id="UP000261540">
    <property type="component" value="Unplaced"/>
</dbReference>
<dbReference type="Pfam" id="PF16704">
    <property type="entry name" value="Rab_bind"/>
    <property type="match status" value="1"/>
</dbReference>
<feature type="coiled-coil region" evidence="5">
    <location>
        <begin position="1184"/>
        <end position="1225"/>
    </location>
</feature>
<organism evidence="8 9">
    <name type="scientific">Paramormyrops kingsleyae</name>
    <dbReference type="NCBI Taxonomy" id="1676925"/>
    <lineage>
        <taxon>Eukaryota</taxon>
        <taxon>Metazoa</taxon>
        <taxon>Chordata</taxon>
        <taxon>Craniata</taxon>
        <taxon>Vertebrata</taxon>
        <taxon>Euteleostomi</taxon>
        <taxon>Actinopterygii</taxon>
        <taxon>Neopterygii</taxon>
        <taxon>Teleostei</taxon>
        <taxon>Osteoglossocephala</taxon>
        <taxon>Osteoglossomorpha</taxon>
        <taxon>Osteoglossiformes</taxon>
        <taxon>Mormyridae</taxon>
        <taxon>Paramormyrops</taxon>
    </lineage>
</organism>
<evidence type="ECO:0000256" key="4">
    <source>
        <dbReference type="ARBA" id="ARBA00023054"/>
    </source>
</evidence>
<feature type="region of interest" description="Disordered" evidence="6">
    <location>
        <begin position="1"/>
        <end position="22"/>
    </location>
</feature>
<evidence type="ECO:0000313" key="9">
    <source>
        <dbReference type="Proteomes" id="UP000261540"/>
    </source>
</evidence>
<feature type="compositionally biased region" description="Polar residues" evidence="6">
    <location>
        <begin position="1"/>
        <end position="10"/>
    </location>
</feature>
<feature type="coiled-coil region" evidence="5">
    <location>
        <begin position="35"/>
        <end position="249"/>
    </location>
</feature>
<keyword evidence="9" id="KW-1185">Reference proteome</keyword>
<dbReference type="FunFam" id="1.10.220.60:FF:000003">
    <property type="entry name" value="GRIP and coiled-coil domain-containing protein 2"/>
    <property type="match status" value="1"/>
</dbReference>
<feature type="coiled-coil region" evidence="5">
    <location>
        <begin position="1282"/>
        <end position="1362"/>
    </location>
</feature>
<dbReference type="GeneTree" id="ENSGT00950000183078"/>
<keyword evidence="2" id="KW-0963">Cytoplasm</keyword>
<feature type="region of interest" description="Disordered" evidence="6">
    <location>
        <begin position="1449"/>
        <end position="1479"/>
    </location>
</feature>
<dbReference type="GO" id="GO:0034499">
    <property type="term" value="P:late endosome to Golgi transport"/>
    <property type="evidence" value="ECO:0007669"/>
    <property type="project" value="TreeGrafter"/>
</dbReference>
<dbReference type="PROSITE" id="PS50913">
    <property type="entry name" value="GRIP"/>
    <property type="match status" value="1"/>
</dbReference>
<dbReference type="PANTHER" id="PTHR18902">
    <property type="entry name" value="NUCLEAR MITOTIC APPARATUS PROTEIN 1-RELATED"/>
    <property type="match status" value="1"/>
</dbReference>
<evidence type="ECO:0000259" key="7">
    <source>
        <dbReference type="PROSITE" id="PS50913"/>
    </source>
</evidence>
<feature type="region of interest" description="Disordered" evidence="6">
    <location>
        <begin position="260"/>
        <end position="287"/>
    </location>
</feature>
<keyword evidence="4 5" id="KW-0175">Coiled coil</keyword>
<reference evidence="8" key="1">
    <citation type="submission" date="2025-08" db="UniProtKB">
        <authorList>
            <consortium name="Ensembl"/>
        </authorList>
    </citation>
    <scope>IDENTIFICATION</scope>
</reference>